<accession>A0AAW1I228</accession>
<feature type="compositionally biased region" description="Polar residues" evidence="1">
    <location>
        <begin position="93"/>
        <end position="102"/>
    </location>
</feature>
<gene>
    <name evidence="2" type="ORF">RND81_10G146200</name>
</gene>
<comment type="caution">
    <text evidence="2">The sequence shown here is derived from an EMBL/GenBank/DDBJ whole genome shotgun (WGS) entry which is preliminary data.</text>
</comment>
<feature type="region of interest" description="Disordered" evidence="1">
    <location>
        <begin position="61"/>
        <end position="140"/>
    </location>
</feature>
<protein>
    <submittedName>
        <fullName evidence="2">Uncharacterized protein</fullName>
    </submittedName>
</protein>
<dbReference type="SUPFAM" id="SSF50249">
    <property type="entry name" value="Nucleic acid-binding proteins"/>
    <property type="match status" value="1"/>
</dbReference>
<evidence type="ECO:0000313" key="2">
    <source>
        <dbReference type="EMBL" id="KAK9683506.1"/>
    </source>
</evidence>
<feature type="compositionally biased region" description="Basic residues" evidence="1">
    <location>
        <begin position="131"/>
        <end position="140"/>
    </location>
</feature>
<keyword evidence="3" id="KW-1185">Reference proteome</keyword>
<name>A0AAW1I228_SAPOF</name>
<feature type="compositionally biased region" description="Basic and acidic residues" evidence="1">
    <location>
        <begin position="104"/>
        <end position="122"/>
    </location>
</feature>
<sequence>MMTLSVGTATADLVLFNKEAEKVVGKPIEKLLDVYEKVYEILQQCVGKKYMFKVKVGESKYNGERELKDRKTLPYPNQATETNTNAKDKKQLQETTHQSSEITPEEKGKRKNTEAGKEIKDDEGQENLNTRQKKRRSDNN</sequence>
<dbReference type="Proteomes" id="UP001443914">
    <property type="component" value="Unassembled WGS sequence"/>
</dbReference>
<organism evidence="2 3">
    <name type="scientific">Saponaria officinalis</name>
    <name type="common">Common soapwort</name>
    <name type="synonym">Lychnis saponaria</name>
    <dbReference type="NCBI Taxonomy" id="3572"/>
    <lineage>
        <taxon>Eukaryota</taxon>
        <taxon>Viridiplantae</taxon>
        <taxon>Streptophyta</taxon>
        <taxon>Embryophyta</taxon>
        <taxon>Tracheophyta</taxon>
        <taxon>Spermatophyta</taxon>
        <taxon>Magnoliopsida</taxon>
        <taxon>eudicotyledons</taxon>
        <taxon>Gunneridae</taxon>
        <taxon>Pentapetalae</taxon>
        <taxon>Caryophyllales</taxon>
        <taxon>Caryophyllaceae</taxon>
        <taxon>Caryophylleae</taxon>
        <taxon>Saponaria</taxon>
    </lineage>
</organism>
<dbReference type="Gene3D" id="2.40.50.140">
    <property type="entry name" value="Nucleic acid-binding proteins"/>
    <property type="match status" value="1"/>
</dbReference>
<dbReference type="EMBL" id="JBDFQZ010000010">
    <property type="protein sequence ID" value="KAK9683506.1"/>
    <property type="molecule type" value="Genomic_DNA"/>
</dbReference>
<dbReference type="AlphaFoldDB" id="A0AAW1I228"/>
<proteinExistence type="predicted"/>
<evidence type="ECO:0000256" key="1">
    <source>
        <dbReference type="SAM" id="MobiDB-lite"/>
    </source>
</evidence>
<evidence type="ECO:0000313" key="3">
    <source>
        <dbReference type="Proteomes" id="UP001443914"/>
    </source>
</evidence>
<dbReference type="InterPro" id="IPR012340">
    <property type="entry name" value="NA-bd_OB-fold"/>
</dbReference>
<feature type="compositionally biased region" description="Basic and acidic residues" evidence="1">
    <location>
        <begin position="61"/>
        <end position="72"/>
    </location>
</feature>
<feature type="compositionally biased region" description="Polar residues" evidence="1">
    <location>
        <begin position="75"/>
        <end position="85"/>
    </location>
</feature>
<reference evidence="2" key="1">
    <citation type="submission" date="2024-03" db="EMBL/GenBank/DDBJ databases">
        <title>WGS assembly of Saponaria officinalis var. Norfolk2.</title>
        <authorList>
            <person name="Jenkins J."/>
            <person name="Shu S."/>
            <person name="Grimwood J."/>
            <person name="Barry K."/>
            <person name="Goodstein D."/>
            <person name="Schmutz J."/>
            <person name="Leebens-Mack J."/>
            <person name="Osbourn A."/>
        </authorList>
    </citation>
    <scope>NUCLEOTIDE SEQUENCE [LARGE SCALE GENOMIC DNA]</scope>
    <source>
        <strain evidence="2">JIC</strain>
    </source>
</reference>